<protein>
    <submittedName>
        <fullName evidence="2">Uncharacterized protein</fullName>
    </submittedName>
</protein>
<reference evidence="2 3" key="1">
    <citation type="submission" date="2015-06" db="EMBL/GenBank/DDBJ databases">
        <title>Genome sequencing project of Bacillus galactosidilyticus PL133.</title>
        <authorList>
            <person name="Gaiero J."/>
            <person name="Nicol R."/>
            <person name="Habash M."/>
        </authorList>
    </citation>
    <scope>NUCLEOTIDE SEQUENCE [LARGE SCALE GENOMIC DNA]</scope>
    <source>
        <strain evidence="2 3">PL133</strain>
    </source>
</reference>
<evidence type="ECO:0000256" key="1">
    <source>
        <dbReference type="SAM" id="Phobius"/>
    </source>
</evidence>
<feature type="transmembrane region" description="Helical" evidence="1">
    <location>
        <begin position="93"/>
        <end position="113"/>
    </location>
</feature>
<accession>A0A0Q9YKH3</accession>
<sequence>MKDKTVLRLITVLGFSSWLLLFRKGSIKDWFLVYLFKGFVSSLIDTPIARKKLVQYPTRLFPNYYKTNIVFDYVIFPIACVIYSQLTKNVKWLKTILSVFILSIPMTIIEEWLERNTNLVKYSKKWSWLNTLTYLTVTFWSSRIFISVIRFFDRKRKSNLGNVEYTDKI</sequence>
<name>A0A0Q9YKH3_9BACI</name>
<dbReference type="Proteomes" id="UP000053881">
    <property type="component" value="Unassembled WGS sequence"/>
</dbReference>
<comment type="caution">
    <text evidence="2">The sequence shown here is derived from an EMBL/GenBank/DDBJ whole genome shotgun (WGS) entry which is preliminary data.</text>
</comment>
<feature type="transmembrane region" description="Helical" evidence="1">
    <location>
        <begin position="133"/>
        <end position="152"/>
    </location>
</feature>
<evidence type="ECO:0000313" key="3">
    <source>
        <dbReference type="Proteomes" id="UP000053881"/>
    </source>
</evidence>
<dbReference type="EMBL" id="LGPB01000014">
    <property type="protein sequence ID" value="KRG17009.1"/>
    <property type="molecule type" value="Genomic_DNA"/>
</dbReference>
<keyword evidence="1" id="KW-1133">Transmembrane helix</keyword>
<dbReference type="AlphaFoldDB" id="A0A0Q9YKH3"/>
<dbReference type="PATRIC" id="fig|217031.4.peg.429"/>
<proteinExistence type="predicted"/>
<gene>
    <name evidence="2" type="ORF">ACA29_01210</name>
</gene>
<keyword evidence="1" id="KW-0472">Membrane</keyword>
<keyword evidence="1" id="KW-0812">Transmembrane</keyword>
<evidence type="ECO:0000313" key="2">
    <source>
        <dbReference type="EMBL" id="KRG17009.1"/>
    </source>
</evidence>
<organism evidence="2 3">
    <name type="scientific">Lederbergia galactosidilytica</name>
    <dbReference type="NCBI Taxonomy" id="217031"/>
    <lineage>
        <taxon>Bacteria</taxon>
        <taxon>Bacillati</taxon>
        <taxon>Bacillota</taxon>
        <taxon>Bacilli</taxon>
        <taxon>Bacillales</taxon>
        <taxon>Bacillaceae</taxon>
        <taxon>Lederbergia</taxon>
    </lineage>
</organism>
<feature type="transmembrane region" description="Helical" evidence="1">
    <location>
        <begin position="6"/>
        <end position="23"/>
    </location>
</feature>
<dbReference type="NCBIfam" id="NF041644">
    <property type="entry name" value="CBO0543_fam"/>
    <property type="match status" value="1"/>
</dbReference>
<dbReference type="InterPro" id="IPR048147">
    <property type="entry name" value="CBO0543-like"/>
</dbReference>
<feature type="transmembrane region" description="Helical" evidence="1">
    <location>
        <begin position="30"/>
        <end position="49"/>
    </location>
</feature>
<feature type="transmembrane region" description="Helical" evidence="1">
    <location>
        <begin position="69"/>
        <end position="86"/>
    </location>
</feature>